<comment type="cofactor">
    <cofactor evidence="1">
        <name>Fe(2+)</name>
        <dbReference type="ChEBI" id="CHEBI:29033"/>
    </cofactor>
</comment>
<dbReference type="AlphaFoldDB" id="A0A1N6IZW7"/>
<name>A0A1N6IZW7_9BURK</name>
<evidence type="ECO:0000256" key="1">
    <source>
        <dbReference type="ARBA" id="ARBA00001954"/>
    </source>
</evidence>
<dbReference type="InterPro" id="IPR008775">
    <property type="entry name" value="Phytyl_CoA_dOase-like"/>
</dbReference>
<dbReference type="RefSeq" id="WP_216352712.1">
    <property type="nucleotide sequence ID" value="NZ_FSRU01000001.1"/>
</dbReference>
<dbReference type="GO" id="GO:0016706">
    <property type="term" value="F:2-oxoglutarate-dependent dioxygenase activity"/>
    <property type="evidence" value="ECO:0007669"/>
    <property type="project" value="UniProtKB-ARBA"/>
</dbReference>
<gene>
    <name evidence="2" type="ORF">SAMN05444165_2659</name>
</gene>
<evidence type="ECO:0000313" key="2">
    <source>
        <dbReference type="EMBL" id="SIO37624.1"/>
    </source>
</evidence>
<keyword evidence="2" id="KW-0223">Dioxygenase</keyword>
<dbReference type="EMBL" id="FSRU01000001">
    <property type="protein sequence ID" value="SIO37624.1"/>
    <property type="molecule type" value="Genomic_DNA"/>
</dbReference>
<dbReference type="SUPFAM" id="SSF51197">
    <property type="entry name" value="Clavaminate synthase-like"/>
    <property type="match status" value="1"/>
</dbReference>
<dbReference type="PANTHER" id="PTHR20883:SF48">
    <property type="entry name" value="ECTOINE DIOXYGENASE"/>
    <property type="match status" value="1"/>
</dbReference>
<dbReference type="PANTHER" id="PTHR20883">
    <property type="entry name" value="PHYTANOYL-COA DIOXYGENASE DOMAIN CONTAINING 1"/>
    <property type="match status" value="1"/>
</dbReference>
<accession>A0A1N6IZW7</accession>
<keyword evidence="3" id="KW-1185">Reference proteome</keyword>
<sequence>MNSETFDAAVEHYQERGYVVMPGLLGDHVTQALRALTDRLMADAVDDDAHRAIFDFEDAQGGEKPPIQRMKKPHRVDPFYFELARNPDVLGFVRRVVGDAVRLNHSKINVKAARVGSTLEWHQDWAFAPHTNMSTCVASVMIDDAFVENGAMQVLSGSHLGPLHEHHDSEDRFVGAIDPSTKGLDFSTAQPLVGKAGTVAFHHPMTVHGSGLNRSGSPRRILFLEFAAVDAWPLFYHVDWNEYNSRIVLGEPTSRVRIEPNPLTLPFPSEGSSIYKTQTMARSRFFDTVTNP</sequence>
<dbReference type="Proteomes" id="UP000185151">
    <property type="component" value="Unassembled WGS sequence"/>
</dbReference>
<keyword evidence="2" id="KW-0560">Oxidoreductase</keyword>
<organism evidence="2 3">
    <name type="scientific">Paraburkholderia phenazinium</name>
    <dbReference type="NCBI Taxonomy" id="60549"/>
    <lineage>
        <taxon>Bacteria</taxon>
        <taxon>Pseudomonadati</taxon>
        <taxon>Pseudomonadota</taxon>
        <taxon>Betaproteobacteria</taxon>
        <taxon>Burkholderiales</taxon>
        <taxon>Burkholderiaceae</taxon>
        <taxon>Paraburkholderia</taxon>
    </lineage>
</organism>
<dbReference type="GO" id="GO:0005506">
    <property type="term" value="F:iron ion binding"/>
    <property type="evidence" value="ECO:0007669"/>
    <property type="project" value="UniProtKB-ARBA"/>
</dbReference>
<dbReference type="Pfam" id="PF05721">
    <property type="entry name" value="PhyH"/>
    <property type="match status" value="1"/>
</dbReference>
<proteinExistence type="predicted"/>
<protein>
    <submittedName>
        <fullName evidence="2">Ectoine hydroxylase-related dioxygenase, phytanoyl-CoA dioxygenase (PhyH) family</fullName>
    </submittedName>
</protein>
<reference evidence="2 3" key="1">
    <citation type="submission" date="2016-11" db="EMBL/GenBank/DDBJ databases">
        <authorList>
            <person name="Jaros S."/>
            <person name="Januszkiewicz K."/>
            <person name="Wedrychowicz H."/>
        </authorList>
    </citation>
    <scope>NUCLEOTIDE SEQUENCE [LARGE SCALE GENOMIC DNA]</scope>
    <source>
        <strain evidence="2 3">GAS95</strain>
    </source>
</reference>
<dbReference type="Gene3D" id="2.60.120.620">
    <property type="entry name" value="q2cbj1_9rhob like domain"/>
    <property type="match status" value="1"/>
</dbReference>
<evidence type="ECO:0000313" key="3">
    <source>
        <dbReference type="Proteomes" id="UP000185151"/>
    </source>
</evidence>